<protein>
    <submittedName>
        <fullName evidence="1">14223_t:CDS:1</fullName>
    </submittedName>
</protein>
<evidence type="ECO:0000313" key="1">
    <source>
        <dbReference type="EMBL" id="CAG8473668.1"/>
    </source>
</evidence>
<proteinExistence type="predicted"/>
<name>A0A9N8W4S8_9GLOM</name>
<dbReference type="AlphaFoldDB" id="A0A9N8W4S8"/>
<gene>
    <name evidence="1" type="ORF">FCALED_LOCUS2351</name>
</gene>
<organism evidence="1 2">
    <name type="scientific">Funneliformis caledonium</name>
    <dbReference type="NCBI Taxonomy" id="1117310"/>
    <lineage>
        <taxon>Eukaryota</taxon>
        <taxon>Fungi</taxon>
        <taxon>Fungi incertae sedis</taxon>
        <taxon>Mucoromycota</taxon>
        <taxon>Glomeromycotina</taxon>
        <taxon>Glomeromycetes</taxon>
        <taxon>Glomerales</taxon>
        <taxon>Glomeraceae</taxon>
        <taxon>Funneliformis</taxon>
    </lineage>
</organism>
<dbReference type="Proteomes" id="UP000789570">
    <property type="component" value="Unassembled WGS sequence"/>
</dbReference>
<keyword evidence="2" id="KW-1185">Reference proteome</keyword>
<dbReference type="EMBL" id="CAJVPQ010000347">
    <property type="protein sequence ID" value="CAG8473668.1"/>
    <property type="molecule type" value="Genomic_DNA"/>
</dbReference>
<reference evidence="1" key="1">
    <citation type="submission" date="2021-06" db="EMBL/GenBank/DDBJ databases">
        <authorList>
            <person name="Kallberg Y."/>
            <person name="Tangrot J."/>
            <person name="Rosling A."/>
        </authorList>
    </citation>
    <scope>NUCLEOTIDE SEQUENCE</scope>
    <source>
        <strain evidence="1">UK204</strain>
    </source>
</reference>
<accession>A0A9N8W4S8</accession>
<evidence type="ECO:0000313" key="2">
    <source>
        <dbReference type="Proteomes" id="UP000789570"/>
    </source>
</evidence>
<sequence length="88" mass="10235">MTIQMYRCPLRINLSLAASSYATIVLRELHCKHQNVIRTRHLNSSISSKNFSRKRDIKELEINDQENRKHVKVGDSLISKPLNIDFAE</sequence>
<comment type="caution">
    <text evidence="1">The sequence shown here is derived from an EMBL/GenBank/DDBJ whole genome shotgun (WGS) entry which is preliminary data.</text>
</comment>